<sequence length="210" mass="24488">MLNANVNRLMKHVVDNKTMKSNKHMTGTCATTYIAHPSKSSEKKESPIKFENANEMIVAEYNFLKDDMKVATELTKSISVGGLNFLHKEDEKVNMNKSNDFRRELAKDLVRIGYLSHLVLITIMNSYQVYFKDGKVHRLLIVVDHLHKKVRIYGVWRLCIKRINAKCRFIILIQVHKYLIKRYSKDRKEYSVCPNSSGLNQMKNLQLLVE</sequence>
<organism evidence="1 2">
    <name type="scientific">Carnegiea gigantea</name>
    <dbReference type="NCBI Taxonomy" id="171969"/>
    <lineage>
        <taxon>Eukaryota</taxon>
        <taxon>Viridiplantae</taxon>
        <taxon>Streptophyta</taxon>
        <taxon>Embryophyta</taxon>
        <taxon>Tracheophyta</taxon>
        <taxon>Spermatophyta</taxon>
        <taxon>Magnoliopsida</taxon>
        <taxon>eudicotyledons</taxon>
        <taxon>Gunneridae</taxon>
        <taxon>Pentapetalae</taxon>
        <taxon>Caryophyllales</taxon>
        <taxon>Cactineae</taxon>
        <taxon>Cactaceae</taxon>
        <taxon>Cactoideae</taxon>
        <taxon>Echinocereeae</taxon>
        <taxon>Carnegiea</taxon>
    </lineage>
</organism>
<proteinExistence type="predicted"/>
<dbReference type="Proteomes" id="UP001153076">
    <property type="component" value="Unassembled WGS sequence"/>
</dbReference>
<dbReference type="AlphaFoldDB" id="A0A9Q1GTC5"/>
<reference evidence="1" key="1">
    <citation type="submission" date="2022-04" db="EMBL/GenBank/DDBJ databases">
        <title>Carnegiea gigantea Genome sequencing and assembly v2.</title>
        <authorList>
            <person name="Copetti D."/>
            <person name="Sanderson M.J."/>
            <person name="Burquez A."/>
            <person name="Wojciechowski M.F."/>
        </authorList>
    </citation>
    <scope>NUCLEOTIDE SEQUENCE</scope>
    <source>
        <strain evidence="1">SGP5-SGP5p</strain>
        <tissue evidence="1">Aerial part</tissue>
    </source>
</reference>
<dbReference type="EMBL" id="JAKOGI010001411">
    <property type="protein sequence ID" value="KAJ8425758.1"/>
    <property type="molecule type" value="Genomic_DNA"/>
</dbReference>
<protein>
    <submittedName>
        <fullName evidence="1">Uncharacterized protein</fullName>
    </submittedName>
</protein>
<evidence type="ECO:0000313" key="1">
    <source>
        <dbReference type="EMBL" id="KAJ8425758.1"/>
    </source>
</evidence>
<keyword evidence="2" id="KW-1185">Reference proteome</keyword>
<evidence type="ECO:0000313" key="2">
    <source>
        <dbReference type="Proteomes" id="UP001153076"/>
    </source>
</evidence>
<gene>
    <name evidence="1" type="ORF">Cgig2_028522</name>
</gene>
<name>A0A9Q1GTC5_9CARY</name>
<comment type="caution">
    <text evidence="1">The sequence shown here is derived from an EMBL/GenBank/DDBJ whole genome shotgun (WGS) entry which is preliminary data.</text>
</comment>
<accession>A0A9Q1GTC5</accession>